<protein>
    <recommendedName>
        <fullName evidence="3">Partial AB-hydrolase lipase domain-containing protein</fullName>
    </recommendedName>
</protein>
<proteinExistence type="predicted"/>
<dbReference type="Proteomes" id="UP000694255">
    <property type="component" value="Unassembled WGS sequence"/>
</dbReference>
<feature type="region of interest" description="Disordered" evidence="1">
    <location>
        <begin position="481"/>
        <end position="537"/>
    </location>
</feature>
<name>A0A8J5UU70_9ASCO</name>
<evidence type="ECO:0000313" key="5">
    <source>
        <dbReference type="Proteomes" id="UP000694255"/>
    </source>
</evidence>
<dbReference type="RefSeq" id="XP_049261678.1">
    <property type="nucleotide sequence ID" value="XM_049409045.1"/>
</dbReference>
<keyword evidence="2" id="KW-0472">Membrane</keyword>
<evidence type="ECO:0000256" key="1">
    <source>
        <dbReference type="SAM" id="MobiDB-lite"/>
    </source>
</evidence>
<dbReference type="EMBL" id="JAGSYN010000219">
    <property type="protein sequence ID" value="KAG7661445.1"/>
    <property type="molecule type" value="Genomic_DNA"/>
</dbReference>
<feature type="transmembrane region" description="Helical" evidence="2">
    <location>
        <begin position="21"/>
        <end position="47"/>
    </location>
</feature>
<feature type="compositionally biased region" description="Basic and acidic residues" evidence="1">
    <location>
        <begin position="482"/>
        <end position="498"/>
    </location>
</feature>
<dbReference type="PANTHER" id="PTHR11005">
    <property type="entry name" value="LYSOSOMAL ACID LIPASE-RELATED"/>
    <property type="match status" value="1"/>
</dbReference>
<evidence type="ECO:0000313" key="4">
    <source>
        <dbReference type="EMBL" id="KAG7661445.1"/>
    </source>
</evidence>
<keyword evidence="2" id="KW-1133">Transmembrane helix</keyword>
<organism evidence="4 5">
    <name type="scientific">[Candida] subhashii</name>
    <dbReference type="NCBI Taxonomy" id="561895"/>
    <lineage>
        <taxon>Eukaryota</taxon>
        <taxon>Fungi</taxon>
        <taxon>Dikarya</taxon>
        <taxon>Ascomycota</taxon>
        <taxon>Saccharomycotina</taxon>
        <taxon>Pichiomycetes</taxon>
        <taxon>Debaryomycetaceae</taxon>
        <taxon>Spathaspora</taxon>
    </lineage>
</organism>
<dbReference type="InterPro" id="IPR006693">
    <property type="entry name" value="AB_hydrolase_lipase"/>
</dbReference>
<evidence type="ECO:0000259" key="3">
    <source>
        <dbReference type="Pfam" id="PF04083"/>
    </source>
</evidence>
<accession>A0A8J5UU70</accession>
<keyword evidence="5" id="KW-1185">Reference proteome</keyword>
<reference evidence="4 5" key="1">
    <citation type="journal article" date="2021" name="DNA Res.">
        <title>Genome analysis of Candida subhashii reveals its hybrid nature and dual mitochondrial genome conformations.</title>
        <authorList>
            <person name="Mixao V."/>
            <person name="Hegedusova E."/>
            <person name="Saus E."/>
            <person name="Pryszcz L.P."/>
            <person name="Cillingova A."/>
            <person name="Nosek J."/>
            <person name="Gabaldon T."/>
        </authorList>
    </citation>
    <scope>NUCLEOTIDE SEQUENCE [LARGE SCALE GENOMIC DNA]</scope>
    <source>
        <strain evidence="4 5">CBS 10753</strain>
    </source>
</reference>
<feature type="transmembrane region" description="Helical" evidence="2">
    <location>
        <begin position="279"/>
        <end position="299"/>
    </location>
</feature>
<dbReference type="Pfam" id="PF04083">
    <property type="entry name" value="Abhydro_lipase"/>
    <property type="match status" value="1"/>
</dbReference>
<keyword evidence="2" id="KW-0812">Transmembrane</keyword>
<dbReference type="OrthoDB" id="6130531at2759"/>
<dbReference type="GeneID" id="73471823"/>
<gene>
    <name evidence="4" type="ORF">J8A68_005023</name>
</gene>
<dbReference type="GO" id="GO:0006629">
    <property type="term" value="P:lipid metabolic process"/>
    <property type="evidence" value="ECO:0007669"/>
    <property type="project" value="InterPro"/>
</dbReference>
<feature type="domain" description="Partial AB-hydrolase lipase" evidence="3">
    <location>
        <begin position="88"/>
        <end position="148"/>
    </location>
</feature>
<evidence type="ECO:0000256" key="2">
    <source>
        <dbReference type="SAM" id="Phobius"/>
    </source>
</evidence>
<dbReference type="AlphaFoldDB" id="A0A8J5UU70"/>
<sequence length="537" mass="62444">MNNQFKPKEKIAKHGKFKKQLIIFISALGSFWFVTVLTIGAVFYHWYHRLTGKERFNEPVDISASHGYKPRKAYDSDTKKMEATTDLRYYAQAMGLDLLEYKVTTADGYILTLHRVIDPNETDEKRDLRKPILLQHGLLCSSGGFIASGRNSLAYYLVESGYDVWMGNNRSWFEAVHSYYEGNLYNNEQYWDWSVEELAYYDLPCLIENVLSHKTGHEKLSLLGHSQGGLQSFIMLRNEEFSNIHEKIECFFPLAPAIYPGELFHTRNFIRFMYNRSSIGWLLIFGCCGFLRNLCLMRYKMASTWLFGRLSYYMFKYLFGWTARNWGKDKKVWHFCFIYNATYVSVNLMKYYLAKYVDVGFANLLLPKKAYKTGENFVVNSKYQIDDSNSFFPFKESWFNNNKVTVPMVVFIGEKDDMVDGRRLVTHMKHFEPKYKEGENIEYIEIPTYNHVDVIWAEDLIGHIGFAITKKLKSMEEVATGEPKDIPLDEKVVPESPERSSVSPFEDANATKVEVDLSSSPQTEVIHPSQPEIMVQA</sequence>
<comment type="caution">
    <text evidence="4">The sequence shown here is derived from an EMBL/GenBank/DDBJ whole genome shotgun (WGS) entry which is preliminary data.</text>
</comment>